<evidence type="ECO:0000256" key="1">
    <source>
        <dbReference type="SAM" id="MobiDB-lite"/>
    </source>
</evidence>
<feature type="region of interest" description="Disordered" evidence="1">
    <location>
        <begin position="110"/>
        <end position="133"/>
    </location>
</feature>
<evidence type="ECO:0000313" key="2">
    <source>
        <dbReference type="EMBL" id="KAH3818713.1"/>
    </source>
</evidence>
<sequence>MQRMLLNEYLQYRREGGDEINSMRFANDGLGTQTSRIDTRTVDGYIPTNLLRPMQSAMQSVPGIPQQRPTEYSPVPQQQQQQQQPLGQNAIGRGIITSEILESNLSTHDVEIDNPTSSHSQGHRGKYDQGRADNGNYCILQNTLL</sequence>
<gene>
    <name evidence="2" type="ORF">DPMN_120436</name>
</gene>
<dbReference type="AlphaFoldDB" id="A0A9D4GNA5"/>
<keyword evidence="3" id="KW-1185">Reference proteome</keyword>
<proteinExistence type="predicted"/>
<protein>
    <submittedName>
        <fullName evidence="2">Uncharacterized protein</fullName>
    </submittedName>
</protein>
<reference evidence="2" key="2">
    <citation type="submission" date="2020-11" db="EMBL/GenBank/DDBJ databases">
        <authorList>
            <person name="McCartney M.A."/>
            <person name="Auch B."/>
            <person name="Kono T."/>
            <person name="Mallez S."/>
            <person name="Becker A."/>
            <person name="Gohl D.M."/>
            <person name="Silverstein K.A.T."/>
            <person name="Koren S."/>
            <person name="Bechman K.B."/>
            <person name="Herman A."/>
            <person name="Abrahante J.E."/>
            <person name="Garbe J."/>
        </authorList>
    </citation>
    <scope>NUCLEOTIDE SEQUENCE</scope>
    <source>
        <strain evidence="2">Duluth1</strain>
        <tissue evidence="2">Whole animal</tissue>
    </source>
</reference>
<feature type="region of interest" description="Disordered" evidence="1">
    <location>
        <begin position="57"/>
        <end position="88"/>
    </location>
</feature>
<organism evidence="2 3">
    <name type="scientific">Dreissena polymorpha</name>
    <name type="common">Zebra mussel</name>
    <name type="synonym">Mytilus polymorpha</name>
    <dbReference type="NCBI Taxonomy" id="45954"/>
    <lineage>
        <taxon>Eukaryota</taxon>
        <taxon>Metazoa</taxon>
        <taxon>Spiralia</taxon>
        <taxon>Lophotrochozoa</taxon>
        <taxon>Mollusca</taxon>
        <taxon>Bivalvia</taxon>
        <taxon>Autobranchia</taxon>
        <taxon>Heteroconchia</taxon>
        <taxon>Euheterodonta</taxon>
        <taxon>Imparidentia</taxon>
        <taxon>Neoheterodontei</taxon>
        <taxon>Myida</taxon>
        <taxon>Dreissenoidea</taxon>
        <taxon>Dreissenidae</taxon>
        <taxon>Dreissena</taxon>
    </lineage>
</organism>
<comment type="caution">
    <text evidence="2">The sequence shown here is derived from an EMBL/GenBank/DDBJ whole genome shotgun (WGS) entry which is preliminary data.</text>
</comment>
<dbReference type="EMBL" id="JAIWYP010000005">
    <property type="protein sequence ID" value="KAH3818713.1"/>
    <property type="molecule type" value="Genomic_DNA"/>
</dbReference>
<dbReference type="Proteomes" id="UP000828390">
    <property type="component" value="Unassembled WGS sequence"/>
</dbReference>
<reference evidence="2" key="1">
    <citation type="journal article" date="2019" name="bioRxiv">
        <title>The Genome of the Zebra Mussel, Dreissena polymorpha: A Resource for Invasive Species Research.</title>
        <authorList>
            <person name="McCartney M.A."/>
            <person name="Auch B."/>
            <person name="Kono T."/>
            <person name="Mallez S."/>
            <person name="Zhang Y."/>
            <person name="Obille A."/>
            <person name="Becker A."/>
            <person name="Abrahante J.E."/>
            <person name="Garbe J."/>
            <person name="Badalamenti J.P."/>
            <person name="Herman A."/>
            <person name="Mangelson H."/>
            <person name="Liachko I."/>
            <person name="Sullivan S."/>
            <person name="Sone E.D."/>
            <person name="Koren S."/>
            <person name="Silverstein K.A.T."/>
            <person name="Beckman K.B."/>
            <person name="Gohl D.M."/>
        </authorList>
    </citation>
    <scope>NUCLEOTIDE SEQUENCE</scope>
    <source>
        <strain evidence="2">Duluth1</strain>
        <tissue evidence="2">Whole animal</tissue>
    </source>
</reference>
<evidence type="ECO:0000313" key="3">
    <source>
        <dbReference type="Proteomes" id="UP000828390"/>
    </source>
</evidence>
<name>A0A9D4GNA5_DREPO</name>
<accession>A0A9D4GNA5</accession>